<evidence type="ECO:0000313" key="2">
    <source>
        <dbReference type="Proteomes" id="UP000557772"/>
    </source>
</evidence>
<dbReference type="Proteomes" id="UP000557772">
    <property type="component" value="Unassembled WGS sequence"/>
</dbReference>
<evidence type="ECO:0000313" key="1">
    <source>
        <dbReference type="EMBL" id="NNG38444.1"/>
    </source>
</evidence>
<accession>A0A849AC23</accession>
<name>A0A849AC23_9MICO</name>
<dbReference type="AlphaFoldDB" id="A0A849AC23"/>
<organism evidence="1 2">
    <name type="scientific">Flexivirga aerilata</name>
    <dbReference type="NCBI Taxonomy" id="1656889"/>
    <lineage>
        <taxon>Bacteria</taxon>
        <taxon>Bacillati</taxon>
        <taxon>Actinomycetota</taxon>
        <taxon>Actinomycetes</taxon>
        <taxon>Micrococcales</taxon>
        <taxon>Dermacoccaceae</taxon>
        <taxon>Flexivirga</taxon>
    </lineage>
</organism>
<keyword evidence="2" id="KW-1185">Reference proteome</keyword>
<dbReference type="EMBL" id="JABENB010000001">
    <property type="protein sequence ID" value="NNG38444.1"/>
    <property type="molecule type" value="Genomic_DNA"/>
</dbReference>
<dbReference type="RefSeq" id="WP_171152158.1">
    <property type="nucleotide sequence ID" value="NZ_JABENB010000001.1"/>
</dbReference>
<gene>
    <name evidence="1" type="ORF">HJ588_04035</name>
</gene>
<proteinExistence type="predicted"/>
<protein>
    <submittedName>
        <fullName evidence="1">Uncharacterized protein</fullName>
    </submittedName>
</protein>
<reference evidence="1 2" key="1">
    <citation type="submission" date="2020-05" db="EMBL/GenBank/DDBJ databases">
        <title>Flexivirga sp. ID2601S isolated from air conditioner.</title>
        <authorList>
            <person name="Kim D.H."/>
        </authorList>
    </citation>
    <scope>NUCLEOTIDE SEQUENCE [LARGE SCALE GENOMIC DNA]</scope>
    <source>
        <strain evidence="1 2">ID2601S</strain>
    </source>
</reference>
<comment type="caution">
    <text evidence="1">The sequence shown here is derived from an EMBL/GenBank/DDBJ whole genome shotgun (WGS) entry which is preliminary data.</text>
</comment>
<sequence length="131" mass="14285">MEKQSGLRLGRPAVIHVPLAERWDHDLCLHLVHEISGLLDQQAVDAKLEEGHLQIRGLHLSQLVAGLDLLARLARRRADHLINTAPTAPSGHVRLPAGAWAHWGAEQRTIGQATALRAVVTSMLHSDAPLP</sequence>